<dbReference type="InterPro" id="IPR012337">
    <property type="entry name" value="RNaseH-like_sf"/>
</dbReference>
<keyword evidence="4" id="KW-1133">Transmembrane helix</keyword>
<name>A0ABU9CLA1_9BURK</name>
<keyword evidence="4" id="KW-0472">Membrane</keyword>
<evidence type="ECO:0000256" key="1">
    <source>
        <dbReference type="ARBA" id="ARBA00012417"/>
    </source>
</evidence>
<dbReference type="CDD" id="cd06127">
    <property type="entry name" value="DEDDh"/>
    <property type="match status" value="1"/>
</dbReference>
<dbReference type="PANTHER" id="PTHR30231:SF41">
    <property type="entry name" value="DNA POLYMERASE III SUBUNIT EPSILON"/>
    <property type="match status" value="1"/>
</dbReference>
<dbReference type="InterPro" id="IPR035965">
    <property type="entry name" value="PAS-like_dom_sf"/>
</dbReference>
<dbReference type="Pfam" id="PF00929">
    <property type="entry name" value="RNase_T"/>
    <property type="match status" value="1"/>
</dbReference>
<evidence type="ECO:0000256" key="2">
    <source>
        <dbReference type="ARBA" id="ARBA00049244"/>
    </source>
</evidence>
<accession>A0ABU9CLA1</accession>
<gene>
    <name evidence="6" type="ORF">AACH10_20285</name>
</gene>
<dbReference type="Gene3D" id="3.30.450.20">
    <property type="entry name" value="PAS domain"/>
    <property type="match status" value="1"/>
</dbReference>
<evidence type="ECO:0000256" key="3">
    <source>
        <dbReference type="SAM" id="Coils"/>
    </source>
</evidence>
<dbReference type="Proteomes" id="UP001365405">
    <property type="component" value="Unassembled WGS sequence"/>
</dbReference>
<dbReference type="SUPFAM" id="SSF55785">
    <property type="entry name" value="PYP-like sensor domain (PAS domain)"/>
    <property type="match status" value="1"/>
</dbReference>
<feature type="transmembrane region" description="Helical" evidence="4">
    <location>
        <begin position="28"/>
        <end position="52"/>
    </location>
</feature>
<dbReference type="NCBIfam" id="TIGR00573">
    <property type="entry name" value="dnaq"/>
    <property type="match status" value="1"/>
</dbReference>
<feature type="domain" description="Exonuclease" evidence="5">
    <location>
        <begin position="567"/>
        <end position="735"/>
    </location>
</feature>
<dbReference type="InterPro" id="IPR013520">
    <property type="entry name" value="Ribonucl_H"/>
</dbReference>
<feature type="transmembrane region" description="Helical" evidence="4">
    <location>
        <begin position="72"/>
        <end position="89"/>
    </location>
</feature>
<dbReference type="EC" id="2.7.7.7" evidence="1"/>
<proteinExistence type="predicted"/>
<evidence type="ECO:0000313" key="6">
    <source>
        <dbReference type="EMBL" id="MEK8052600.1"/>
    </source>
</evidence>
<dbReference type="GO" id="GO:0004527">
    <property type="term" value="F:exonuclease activity"/>
    <property type="evidence" value="ECO:0007669"/>
    <property type="project" value="UniProtKB-KW"/>
</dbReference>
<keyword evidence="6" id="KW-0269">Exonuclease</keyword>
<protein>
    <recommendedName>
        <fullName evidence="1">DNA-directed DNA polymerase</fullName>
        <ecNumber evidence="1">2.7.7.7</ecNumber>
    </recommendedName>
</protein>
<reference evidence="6 7" key="1">
    <citation type="submission" date="2024-04" db="EMBL/GenBank/DDBJ databases">
        <title>Novel species of the genus Ideonella isolated from streams.</title>
        <authorList>
            <person name="Lu H."/>
        </authorList>
    </citation>
    <scope>NUCLEOTIDE SEQUENCE [LARGE SCALE GENOMIC DNA]</scope>
    <source>
        <strain evidence="6 7">DXS22W</strain>
    </source>
</reference>
<keyword evidence="4" id="KW-0812">Transmembrane</keyword>
<dbReference type="InterPro" id="IPR006054">
    <property type="entry name" value="DnaQ"/>
</dbReference>
<evidence type="ECO:0000259" key="5">
    <source>
        <dbReference type="SMART" id="SM00479"/>
    </source>
</evidence>
<comment type="catalytic activity">
    <reaction evidence="2">
        <text>DNA(n) + a 2'-deoxyribonucleoside 5'-triphosphate = DNA(n+1) + diphosphate</text>
        <dbReference type="Rhea" id="RHEA:22508"/>
        <dbReference type="Rhea" id="RHEA-COMP:17339"/>
        <dbReference type="Rhea" id="RHEA-COMP:17340"/>
        <dbReference type="ChEBI" id="CHEBI:33019"/>
        <dbReference type="ChEBI" id="CHEBI:61560"/>
        <dbReference type="ChEBI" id="CHEBI:173112"/>
        <dbReference type="EC" id="2.7.7.7"/>
    </reaction>
</comment>
<organism evidence="6 7">
    <name type="scientific">Pseudaquabacterium inlustre</name>
    <dbReference type="NCBI Taxonomy" id="2984192"/>
    <lineage>
        <taxon>Bacteria</taxon>
        <taxon>Pseudomonadati</taxon>
        <taxon>Pseudomonadota</taxon>
        <taxon>Betaproteobacteria</taxon>
        <taxon>Burkholderiales</taxon>
        <taxon>Sphaerotilaceae</taxon>
        <taxon>Pseudaquabacterium</taxon>
    </lineage>
</organism>
<keyword evidence="7" id="KW-1185">Reference proteome</keyword>
<dbReference type="Gene3D" id="3.30.420.10">
    <property type="entry name" value="Ribonuclease H-like superfamily/Ribonuclease H"/>
    <property type="match status" value="1"/>
</dbReference>
<sequence>MTPGPGAIGSGSARAGKPLTREARELRVLARAAAGVLGGLALWLGTAGGLLWATLVPTERAQLVALLAPRGALLLLAALLAVVAVVSLLQRLLAAWPGAAGQLLEDSRVRLGTDTATPIPPRGAPALQALAGVIDQLVAQRSQLRADIAAQVREASRGIEQERSRLAALMSELTQAVVVCNLDGRVLLYNGSARAQFRALSAAPALADGAELIGLGRSIYTVFDRQLVAHALDKIQQQLGRGVGQPSAHFLTTTAAGQLLRVQMAPVRQVADAAQAQDGPAGLAGFVLMLANVTREFAHETERDRLLHELTEGSRAALGNLQAAAEMLAYPDLEPEQRERFLAVVQQEAQTMAARLHSVAQQQDARRAGTRWPLEDMLGADLVAAAVQRIGVLQPGLRAAPDAVDGALWLQVDSFWLLQALCYLAGRLADEYGIRLVQLRLAPAPQPGRAHLDLIWAGQAMSTETVMTWETDPMPLAGAGSGGQASQLAVREVVQRHGGEFWFERERVRHQAFFRFLLPVADAVAVAEPLAPPLDSRPEYYDFDLFRRSDDDAQARALDERRLVDLTYTVFDTETTGLNPSQGDEILQIGATRVVNGKLLRQESFEQLVDPRRPIPPEGVPIHGITPEMVAGQPDIATVLPAFHAFAADTVLVAHNAAFDMRFLQLKEGLTGLRFEQPVLDTLLLSALVHPEQDSHRLEAIAERFGITVLGRHTALGDALVTAEVFLKLVPLLAERGIHTLGQAREAAQQTWHARLKY</sequence>
<dbReference type="EMBL" id="JBBUTH010000009">
    <property type="protein sequence ID" value="MEK8052600.1"/>
    <property type="molecule type" value="Genomic_DNA"/>
</dbReference>
<feature type="coiled-coil region" evidence="3">
    <location>
        <begin position="134"/>
        <end position="172"/>
    </location>
</feature>
<keyword evidence="6" id="KW-0540">Nuclease</keyword>
<keyword evidence="3" id="KW-0175">Coiled coil</keyword>
<evidence type="ECO:0000313" key="7">
    <source>
        <dbReference type="Proteomes" id="UP001365405"/>
    </source>
</evidence>
<dbReference type="InterPro" id="IPR036397">
    <property type="entry name" value="RNaseH_sf"/>
</dbReference>
<dbReference type="PANTHER" id="PTHR30231">
    <property type="entry name" value="DNA POLYMERASE III SUBUNIT EPSILON"/>
    <property type="match status" value="1"/>
</dbReference>
<comment type="caution">
    <text evidence="6">The sequence shown here is derived from an EMBL/GenBank/DDBJ whole genome shotgun (WGS) entry which is preliminary data.</text>
</comment>
<keyword evidence="6" id="KW-0378">Hydrolase</keyword>
<dbReference type="RefSeq" id="WP_341412302.1">
    <property type="nucleotide sequence ID" value="NZ_JBBUTH010000009.1"/>
</dbReference>
<dbReference type="SMART" id="SM00479">
    <property type="entry name" value="EXOIII"/>
    <property type="match status" value="1"/>
</dbReference>
<dbReference type="SUPFAM" id="SSF53098">
    <property type="entry name" value="Ribonuclease H-like"/>
    <property type="match status" value="1"/>
</dbReference>
<evidence type="ECO:0000256" key="4">
    <source>
        <dbReference type="SAM" id="Phobius"/>
    </source>
</evidence>